<feature type="chain" id="PRO_5036129171" evidence="1">
    <location>
        <begin position="19"/>
        <end position="187"/>
    </location>
</feature>
<dbReference type="EMBL" id="BGPR01133720">
    <property type="protein sequence ID" value="GBN51879.1"/>
    <property type="molecule type" value="Genomic_DNA"/>
</dbReference>
<evidence type="ECO:0000256" key="1">
    <source>
        <dbReference type="SAM" id="SignalP"/>
    </source>
</evidence>
<dbReference type="GO" id="GO:0016020">
    <property type="term" value="C:membrane"/>
    <property type="evidence" value="ECO:0007669"/>
    <property type="project" value="InterPro"/>
</dbReference>
<reference evidence="3 5" key="1">
    <citation type="journal article" date="2019" name="Sci. Rep.">
        <title>Orb-weaving spider Araneus ventricosus genome elucidates the spidroin gene catalogue.</title>
        <authorList>
            <person name="Kono N."/>
            <person name="Nakamura H."/>
            <person name="Ohtoshi R."/>
            <person name="Moran D.A.P."/>
            <person name="Shinohara A."/>
            <person name="Yoshida Y."/>
            <person name="Fujiwara M."/>
            <person name="Mori M."/>
            <person name="Tomita M."/>
            <person name="Arakawa K."/>
        </authorList>
    </citation>
    <scope>NUCLEOTIDE SEQUENCE [LARGE SCALE GENOMIC DNA]</scope>
</reference>
<dbReference type="GO" id="GO:0008527">
    <property type="term" value="F:taste receptor activity"/>
    <property type="evidence" value="ECO:0007669"/>
    <property type="project" value="InterPro"/>
</dbReference>
<organism evidence="3 5">
    <name type="scientific">Araneus ventricosus</name>
    <name type="common">Orbweaver spider</name>
    <name type="synonym">Epeira ventricosa</name>
    <dbReference type="NCBI Taxonomy" id="182803"/>
    <lineage>
        <taxon>Eukaryota</taxon>
        <taxon>Metazoa</taxon>
        <taxon>Ecdysozoa</taxon>
        <taxon>Arthropoda</taxon>
        <taxon>Chelicerata</taxon>
        <taxon>Arachnida</taxon>
        <taxon>Araneae</taxon>
        <taxon>Araneomorphae</taxon>
        <taxon>Entelegynae</taxon>
        <taxon>Araneoidea</taxon>
        <taxon>Araneidae</taxon>
        <taxon>Araneus</taxon>
    </lineage>
</organism>
<proteinExistence type="predicted"/>
<dbReference type="OrthoDB" id="6436746at2759"/>
<evidence type="ECO:0000313" key="3">
    <source>
        <dbReference type="EMBL" id="GBN51896.1"/>
    </source>
</evidence>
<evidence type="ECO:0000313" key="4">
    <source>
        <dbReference type="EMBL" id="GBN51900.1"/>
    </source>
</evidence>
<dbReference type="EMBL" id="BGPR01133731">
    <property type="protein sequence ID" value="GBN51900.1"/>
    <property type="molecule type" value="Genomic_DNA"/>
</dbReference>
<accession>A0A4Y2PP70</accession>
<comment type="caution">
    <text evidence="3">The sequence shown here is derived from an EMBL/GenBank/DDBJ whole genome shotgun (WGS) entry which is preliminary data.</text>
</comment>
<keyword evidence="5" id="KW-1185">Reference proteome</keyword>
<dbReference type="Proteomes" id="UP000499080">
    <property type="component" value="Unassembled WGS sequence"/>
</dbReference>
<protein>
    <submittedName>
        <fullName evidence="3">Uncharacterized protein</fullName>
    </submittedName>
</protein>
<evidence type="ECO:0000313" key="5">
    <source>
        <dbReference type="Proteomes" id="UP000499080"/>
    </source>
</evidence>
<sequence length="187" mass="21064">MILLLFVVVVLSASTLLSDYQQLCEVLMKLPRNMYHPDTDAEASRLILKVLDDKENVTLTGWGLFHLNRKFFLTAAATLGNLNTTPSFLKLAAPASKSRIPRCISRCTVAESGAAAWRRSPDTALQPLPFYVLMSFKTLPVAQISFQTFLRIPQKCTAEQNMPDAVYQWLAAQPKAFFRRIHKFENG</sequence>
<dbReference type="Pfam" id="PF06151">
    <property type="entry name" value="Trehalose_recp"/>
    <property type="match status" value="1"/>
</dbReference>
<dbReference type="AlphaFoldDB" id="A0A4Y2PP70"/>
<name>A0A4Y2PP70_ARAVE</name>
<dbReference type="InterPro" id="IPR009318">
    <property type="entry name" value="Gustatory_rcpt"/>
</dbReference>
<feature type="signal peptide" evidence="1">
    <location>
        <begin position="1"/>
        <end position="18"/>
    </location>
</feature>
<gene>
    <name evidence="2" type="ORF">AVEN_108762_1</name>
    <name evidence="3" type="ORF">AVEN_173473_1</name>
    <name evidence="4" type="ORF">AVEN_187200_1</name>
</gene>
<keyword evidence="1" id="KW-0732">Signal</keyword>
<dbReference type="EMBL" id="BGPR01133729">
    <property type="protein sequence ID" value="GBN51896.1"/>
    <property type="molecule type" value="Genomic_DNA"/>
</dbReference>
<evidence type="ECO:0000313" key="2">
    <source>
        <dbReference type="EMBL" id="GBN51879.1"/>
    </source>
</evidence>